<dbReference type="PANTHER" id="PTHR47950">
    <property type="entry name" value="CYTOCHROME P450, FAMILY 76, SUBFAMILY C, POLYPEPTIDE 5-RELATED"/>
    <property type="match status" value="1"/>
</dbReference>
<keyword evidence="4" id="KW-0472">Membrane</keyword>
<keyword evidence="2 3" id="KW-0408">Iron</keyword>
<keyword evidence="2 3" id="KW-0479">Metal-binding</keyword>
<evidence type="ECO:0000256" key="1">
    <source>
        <dbReference type="ARBA" id="ARBA00010617"/>
    </source>
</evidence>
<dbReference type="Proteomes" id="UP001164776">
    <property type="component" value="Unassembled WGS sequence"/>
</dbReference>
<dbReference type="GO" id="GO:0020037">
    <property type="term" value="F:heme binding"/>
    <property type="evidence" value="ECO:0007669"/>
    <property type="project" value="InterPro"/>
</dbReference>
<gene>
    <name evidence="5" type="ORF">BS78_K255100</name>
</gene>
<dbReference type="PANTHER" id="PTHR47950:SF48">
    <property type="entry name" value="CYTOCHROME P450 FAMILY PROTEIN, EXPRESSED"/>
    <property type="match status" value="1"/>
</dbReference>
<keyword evidence="4" id="KW-1133">Transmembrane helix</keyword>
<name>A0A9W7XAJ7_9POAL</name>
<protein>
    <recommendedName>
        <fullName evidence="7">Cytochrome P450</fullName>
    </recommendedName>
</protein>
<reference evidence="5 6" key="1">
    <citation type="submission" date="2022-10" db="EMBL/GenBank/DDBJ databases">
        <title>WGS assembly of Paspalum vaginatum 540-79.</title>
        <authorList>
            <person name="Sun G."/>
            <person name="Wase N."/>
            <person name="Shu S."/>
            <person name="Jenkins J."/>
            <person name="Zhou B."/>
            <person name="Torres-Rodriguez J."/>
            <person name="Chen C."/>
            <person name="Sandor L."/>
            <person name="Plott C."/>
            <person name="Yoshinga Y."/>
            <person name="Daum C."/>
            <person name="Qi P."/>
            <person name="Barry K."/>
            <person name="Lipzen A."/>
            <person name="Berry L."/>
            <person name="Pedersen C."/>
            <person name="Gottilla T."/>
            <person name="Foltz A."/>
            <person name="Yu H."/>
            <person name="O'Malley R."/>
            <person name="Zhang C."/>
            <person name="Devos K."/>
            <person name="Sigmon B."/>
            <person name="Yu B."/>
            <person name="Obata T."/>
            <person name="Schmutz J."/>
            <person name="Schnable J."/>
        </authorList>
    </citation>
    <scope>NUCLEOTIDE SEQUENCE [LARGE SCALE GENOMIC DNA]</scope>
    <source>
        <strain evidence="6">cv. 540-79</strain>
    </source>
</reference>
<dbReference type="SUPFAM" id="SSF48264">
    <property type="entry name" value="Cytochrome P450"/>
    <property type="match status" value="1"/>
</dbReference>
<dbReference type="OrthoDB" id="10257317at2759"/>
<evidence type="ECO:0000313" key="5">
    <source>
        <dbReference type="EMBL" id="KAJ1255364.1"/>
    </source>
</evidence>
<comment type="caution">
    <text evidence="5">The sequence shown here is derived from an EMBL/GenBank/DDBJ whole genome shotgun (WGS) entry which is preliminary data.</text>
</comment>
<keyword evidence="6" id="KW-1185">Reference proteome</keyword>
<accession>A0A9W7XAJ7</accession>
<organism evidence="5 6">
    <name type="scientific">Paspalum vaginatum</name>
    <name type="common">seashore paspalum</name>
    <dbReference type="NCBI Taxonomy" id="158149"/>
    <lineage>
        <taxon>Eukaryota</taxon>
        <taxon>Viridiplantae</taxon>
        <taxon>Streptophyta</taxon>
        <taxon>Embryophyta</taxon>
        <taxon>Tracheophyta</taxon>
        <taxon>Spermatophyta</taxon>
        <taxon>Magnoliopsida</taxon>
        <taxon>Liliopsida</taxon>
        <taxon>Poales</taxon>
        <taxon>Poaceae</taxon>
        <taxon>PACMAD clade</taxon>
        <taxon>Panicoideae</taxon>
        <taxon>Andropogonodae</taxon>
        <taxon>Paspaleae</taxon>
        <taxon>Paspalinae</taxon>
        <taxon>Paspalum</taxon>
    </lineage>
</organism>
<proteinExistence type="inferred from homology"/>
<keyword evidence="3" id="KW-0503">Monooxygenase</keyword>
<evidence type="ECO:0000313" key="6">
    <source>
        <dbReference type="Proteomes" id="UP001164776"/>
    </source>
</evidence>
<keyword evidence="2 3" id="KW-0349">Heme</keyword>
<dbReference type="InterPro" id="IPR002401">
    <property type="entry name" value="Cyt_P450_E_grp-I"/>
</dbReference>
<dbReference type="PROSITE" id="PS00086">
    <property type="entry name" value="CYTOCHROME_P450"/>
    <property type="match status" value="1"/>
</dbReference>
<dbReference type="PRINTS" id="PR00385">
    <property type="entry name" value="P450"/>
</dbReference>
<dbReference type="InterPro" id="IPR017972">
    <property type="entry name" value="Cyt_P450_CS"/>
</dbReference>
<dbReference type="EMBL" id="MU629734">
    <property type="protein sequence ID" value="KAJ1255364.1"/>
    <property type="molecule type" value="Genomic_DNA"/>
</dbReference>
<dbReference type="PRINTS" id="PR00463">
    <property type="entry name" value="EP450I"/>
</dbReference>
<comment type="similarity">
    <text evidence="1 3">Belongs to the cytochrome P450 family.</text>
</comment>
<evidence type="ECO:0000256" key="3">
    <source>
        <dbReference type="RuleBase" id="RU000461"/>
    </source>
</evidence>
<keyword evidence="4" id="KW-0812">Transmembrane</keyword>
<feature type="transmembrane region" description="Helical" evidence="4">
    <location>
        <begin position="6"/>
        <end position="23"/>
    </location>
</feature>
<dbReference type="GO" id="GO:0016705">
    <property type="term" value="F:oxidoreductase activity, acting on paired donors, with incorporation or reduction of molecular oxygen"/>
    <property type="evidence" value="ECO:0007669"/>
    <property type="project" value="InterPro"/>
</dbReference>
<keyword evidence="3" id="KW-0560">Oxidoreductase</keyword>
<evidence type="ECO:0008006" key="7">
    <source>
        <dbReference type="Google" id="ProtNLM"/>
    </source>
</evidence>
<dbReference type="AlphaFoldDB" id="A0A9W7XAJ7"/>
<dbReference type="Gene3D" id="1.10.630.10">
    <property type="entry name" value="Cytochrome P450"/>
    <property type="match status" value="1"/>
</dbReference>
<sequence length="525" mass="57509">MEFRVLDVSCVLALMAAIVAGVLHRYMLPQRRRVSTSCTGGACACAWSALPPPPGPVGNPVLGNLLYVIGPLRHNPHRGLAKLSGTYGPILSLRLGLTRTLVVVSSSAVAHEALVKKDAALAARLVPDNVQALSYGTTSMVFLPSSDQLWKRLRVVTGAGFSSSRGLDVIRPILERRARGLAEHLRSPSCSGGRPVNIRDAVNTTILSVISNVLFSEDVVADFKSLIVPVLEEWSKPSVCDAFPLLAPLEHLLGSRRRISAHLAKLYKFFDQGIIERRLAASSGEDHAHHHNDLLDVLLSKHYSMSKLTRQEITTFLTDMFIAASDTSTVTVQWAMARLLFHPEKMKKVKAELATQLGSQNFVAESDLNKLPYLHGVVKETLRLHPAVPLIPREVVAEDGVSLGGFHVPKGTGVVVNLWAIGRDKAAWPDRPEEFIPERFLADGAQKQQQQQLKEDFRPFGAGRRVCPGTDYTMRSVPLLLASLLHKIQWVLPDGLKPEDMDLGDRYGTVLNLATPLHAVPVIMC</sequence>
<feature type="binding site" description="axial binding residue" evidence="2">
    <location>
        <position position="467"/>
    </location>
    <ligand>
        <name>heme</name>
        <dbReference type="ChEBI" id="CHEBI:30413"/>
    </ligand>
    <ligandPart>
        <name>Fe</name>
        <dbReference type="ChEBI" id="CHEBI:18248"/>
    </ligandPart>
</feature>
<dbReference type="Pfam" id="PF00067">
    <property type="entry name" value="p450"/>
    <property type="match status" value="1"/>
</dbReference>
<dbReference type="GO" id="GO:0005506">
    <property type="term" value="F:iron ion binding"/>
    <property type="evidence" value="ECO:0007669"/>
    <property type="project" value="InterPro"/>
</dbReference>
<evidence type="ECO:0000256" key="2">
    <source>
        <dbReference type="PIRSR" id="PIRSR602401-1"/>
    </source>
</evidence>
<dbReference type="InterPro" id="IPR001128">
    <property type="entry name" value="Cyt_P450"/>
</dbReference>
<evidence type="ECO:0000256" key="4">
    <source>
        <dbReference type="SAM" id="Phobius"/>
    </source>
</evidence>
<comment type="cofactor">
    <cofactor evidence="2">
        <name>heme</name>
        <dbReference type="ChEBI" id="CHEBI:30413"/>
    </cofactor>
</comment>
<dbReference type="GO" id="GO:0004497">
    <property type="term" value="F:monooxygenase activity"/>
    <property type="evidence" value="ECO:0007669"/>
    <property type="project" value="UniProtKB-KW"/>
</dbReference>
<dbReference type="InterPro" id="IPR036396">
    <property type="entry name" value="Cyt_P450_sf"/>
</dbReference>